<accession>A0ABP0HI74</accession>
<evidence type="ECO:0000313" key="2">
    <source>
        <dbReference type="Proteomes" id="UP001642484"/>
    </source>
</evidence>
<proteinExistence type="predicted"/>
<protein>
    <submittedName>
        <fullName evidence="1">Uncharacterized protein</fullName>
    </submittedName>
</protein>
<comment type="caution">
    <text evidence="1">The sequence shown here is derived from an EMBL/GenBank/DDBJ whole genome shotgun (WGS) entry which is preliminary data.</text>
</comment>
<gene>
    <name evidence="1" type="ORF">CCMP2556_LOCUS1707</name>
</gene>
<evidence type="ECO:0000313" key="1">
    <source>
        <dbReference type="EMBL" id="CAK8989537.1"/>
    </source>
</evidence>
<feature type="non-terminal residue" evidence="1">
    <location>
        <position position="290"/>
    </location>
</feature>
<name>A0ABP0HI74_9DINO</name>
<dbReference type="Proteomes" id="UP001642484">
    <property type="component" value="Unassembled WGS sequence"/>
</dbReference>
<keyword evidence="2" id="KW-1185">Reference proteome</keyword>
<organism evidence="1 2">
    <name type="scientific">Durusdinium trenchii</name>
    <dbReference type="NCBI Taxonomy" id="1381693"/>
    <lineage>
        <taxon>Eukaryota</taxon>
        <taxon>Sar</taxon>
        <taxon>Alveolata</taxon>
        <taxon>Dinophyceae</taxon>
        <taxon>Suessiales</taxon>
        <taxon>Symbiodiniaceae</taxon>
        <taxon>Durusdinium</taxon>
    </lineage>
</organism>
<sequence length="290" mass="33178">MFPQRWFKAEDHHADLVNFARNWRGDRTVHVLDCFGYSRSISCLAITKLADACRHLQKHDKYIQILAIYGNFLLGWPGAGLKEGGAIIAGPPCSLFVNACVSLHRRASWRLRGDESVWKVRLANRIWKNFAQLIKILVESDRGIHFLVEQPAQSWAFKQDWMKDAAQAAGMFVVVTWMAFFGTDLLKPTHLLTNLVPAKSLRRKMTKAHRLKFKARLEKRNLRRKVPRVYHKEIVKADGSKGWQGCKDLASSAHYTAWFAKAVLKCWEQSLNEDGGLNAEPEIPEDAQNQ</sequence>
<dbReference type="EMBL" id="CAXAMN010000564">
    <property type="protein sequence ID" value="CAK8989537.1"/>
    <property type="molecule type" value="Genomic_DNA"/>
</dbReference>
<reference evidence="1 2" key="1">
    <citation type="submission" date="2024-02" db="EMBL/GenBank/DDBJ databases">
        <authorList>
            <person name="Chen Y."/>
            <person name="Shah S."/>
            <person name="Dougan E. K."/>
            <person name="Thang M."/>
            <person name="Chan C."/>
        </authorList>
    </citation>
    <scope>NUCLEOTIDE SEQUENCE [LARGE SCALE GENOMIC DNA]</scope>
</reference>